<evidence type="ECO:0000313" key="1">
    <source>
        <dbReference type="EMBL" id="KNC73978.1"/>
    </source>
</evidence>
<keyword evidence="2" id="KW-1185">Reference proteome</keyword>
<name>A0A0L0FD28_9EUKA</name>
<dbReference type="Proteomes" id="UP000054560">
    <property type="component" value="Unassembled WGS sequence"/>
</dbReference>
<feature type="non-terminal residue" evidence="1">
    <location>
        <position position="67"/>
    </location>
</feature>
<evidence type="ECO:0000313" key="2">
    <source>
        <dbReference type="Proteomes" id="UP000054560"/>
    </source>
</evidence>
<accession>A0A0L0FD28</accession>
<dbReference type="RefSeq" id="XP_014147880.1">
    <property type="nucleotide sequence ID" value="XM_014292405.1"/>
</dbReference>
<feature type="non-terminal residue" evidence="1">
    <location>
        <position position="1"/>
    </location>
</feature>
<dbReference type="GeneID" id="25913968"/>
<dbReference type="AlphaFoldDB" id="A0A0L0FD28"/>
<organism evidence="1 2">
    <name type="scientific">Sphaeroforma arctica JP610</name>
    <dbReference type="NCBI Taxonomy" id="667725"/>
    <lineage>
        <taxon>Eukaryota</taxon>
        <taxon>Ichthyosporea</taxon>
        <taxon>Ichthyophonida</taxon>
        <taxon>Sphaeroforma</taxon>
    </lineage>
</organism>
<dbReference type="EMBL" id="KQ244915">
    <property type="protein sequence ID" value="KNC73978.1"/>
    <property type="molecule type" value="Genomic_DNA"/>
</dbReference>
<sequence>IIGYDPDSNVFPNARVEGVDELRNDIYESVKNKKKGALLDALKNGIKNVGLEQAGTYVTVGLAVLMA</sequence>
<reference evidence="1 2" key="1">
    <citation type="submission" date="2011-02" db="EMBL/GenBank/DDBJ databases">
        <title>The Genome Sequence of Sphaeroforma arctica JP610.</title>
        <authorList>
            <consortium name="The Broad Institute Genome Sequencing Platform"/>
            <person name="Russ C."/>
            <person name="Cuomo C."/>
            <person name="Young S.K."/>
            <person name="Zeng Q."/>
            <person name="Gargeya S."/>
            <person name="Alvarado L."/>
            <person name="Berlin A."/>
            <person name="Chapman S.B."/>
            <person name="Chen Z."/>
            <person name="Freedman E."/>
            <person name="Gellesch M."/>
            <person name="Goldberg J."/>
            <person name="Griggs A."/>
            <person name="Gujja S."/>
            <person name="Heilman E."/>
            <person name="Heiman D."/>
            <person name="Howarth C."/>
            <person name="Mehta T."/>
            <person name="Neiman D."/>
            <person name="Pearson M."/>
            <person name="Roberts A."/>
            <person name="Saif S."/>
            <person name="Shea T."/>
            <person name="Shenoy N."/>
            <person name="Sisk P."/>
            <person name="Stolte C."/>
            <person name="Sykes S."/>
            <person name="White J."/>
            <person name="Yandava C."/>
            <person name="Burger G."/>
            <person name="Gray M.W."/>
            <person name="Holland P.W.H."/>
            <person name="King N."/>
            <person name="Lang F.B.F."/>
            <person name="Roger A.J."/>
            <person name="Ruiz-Trillo I."/>
            <person name="Haas B."/>
            <person name="Nusbaum C."/>
            <person name="Birren B."/>
        </authorList>
    </citation>
    <scope>NUCLEOTIDE SEQUENCE [LARGE SCALE GENOMIC DNA]</scope>
    <source>
        <strain evidence="1 2">JP610</strain>
    </source>
</reference>
<protein>
    <submittedName>
        <fullName evidence="1">Uncharacterized protein</fullName>
    </submittedName>
</protein>
<proteinExistence type="predicted"/>
<gene>
    <name evidence="1" type="ORF">SARC_13464</name>
</gene>